<accession>A0A922AKI7</accession>
<gene>
    <name evidence="3" type="ORF">I3842_14G138300</name>
</gene>
<feature type="domain" description="Retrotransposon Copia-like N-terminal" evidence="2">
    <location>
        <begin position="43"/>
        <end position="87"/>
    </location>
</feature>
<protein>
    <recommendedName>
        <fullName evidence="2">Retrotransposon Copia-like N-terminal domain-containing protein</fullName>
    </recommendedName>
</protein>
<comment type="caution">
    <text evidence="3">The sequence shown here is derived from an EMBL/GenBank/DDBJ whole genome shotgun (WGS) entry which is preliminary data.</text>
</comment>
<organism evidence="3 4">
    <name type="scientific">Carya illinoinensis</name>
    <name type="common">Pecan</name>
    <dbReference type="NCBI Taxonomy" id="32201"/>
    <lineage>
        <taxon>Eukaryota</taxon>
        <taxon>Viridiplantae</taxon>
        <taxon>Streptophyta</taxon>
        <taxon>Embryophyta</taxon>
        <taxon>Tracheophyta</taxon>
        <taxon>Spermatophyta</taxon>
        <taxon>Magnoliopsida</taxon>
        <taxon>eudicotyledons</taxon>
        <taxon>Gunneridae</taxon>
        <taxon>Pentapetalae</taxon>
        <taxon>rosids</taxon>
        <taxon>fabids</taxon>
        <taxon>Fagales</taxon>
        <taxon>Juglandaceae</taxon>
        <taxon>Carya</taxon>
    </lineage>
</organism>
<feature type="region of interest" description="Disordered" evidence="1">
    <location>
        <begin position="1"/>
        <end position="39"/>
    </location>
</feature>
<proteinExistence type="predicted"/>
<dbReference type="PANTHER" id="PTHR37610:SF75">
    <property type="entry name" value="RETROTRANSPOSON COPIA-LIKE N-TERMINAL DOMAIN-CONTAINING PROTEIN"/>
    <property type="match status" value="1"/>
</dbReference>
<evidence type="ECO:0000313" key="4">
    <source>
        <dbReference type="Proteomes" id="UP000811246"/>
    </source>
</evidence>
<evidence type="ECO:0000259" key="2">
    <source>
        <dbReference type="Pfam" id="PF14244"/>
    </source>
</evidence>
<dbReference type="EMBL" id="CM031838">
    <property type="protein sequence ID" value="KAG6679563.1"/>
    <property type="molecule type" value="Genomic_DNA"/>
</dbReference>
<feature type="compositionally biased region" description="Polar residues" evidence="1">
    <location>
        <begin position="8"/>
        <end position="39"/>
    </location>
</feature>
<dbReference type="PANTHER" id="PTHR37610">
    <property type="entry name" value="CCHC-TYPE DOMAIN-CONTAINING PROTEIN"/>
    <property type="match status" value="1"/>
</dbReference>
<dbReference type="AlphaFoldDB" id="A0A922AKI7"/>
<name>A0A922AKI7_CARIL</name>
<evidence type="ECO:0000313" key="3">
    <source>
        <dbReference type="EMBL" id="KAG6679563.1"/>
    </source>
</evidence>
<sequence>MSYKSVMTGAQRNPTVSSDSSDTSENIPPNPNPTNVSTDSYSQNSALYLTAAKLNGHNYLEWAQSVKLAIDGRGKIGHLTGEILKPAARDPNKKRWQSENSLVIAWLINSMEPAIGKPHLFLPTAQDVWEAVRDLYSNLENSSQIFELKTQLWKSKQNDREVTTYYNEL</sequence>
<dbReference type="Pfam" id="PF14244">
    <property type="entry name" value="Retrotran_gag_3"/>
    <property type="match status" value="1"/>
</dbReference>
<dbReference type="InterPro" id="IPR029472">
    <property type="entry name" value="Copia-like_N"/>
</dbReference>
<reference evidence="3" key="1">
    <citation type="submission" date="2021-01" db="EMBL/GenBank/DDBJ databases">
        <authorList>
            <person name="Lovell J.T."/>
            <person name="Bentley N."/>
            <person name="Bhattarai G."/>
            <person name="Jenkins J.W."/>
            <person name="Sreedasyam A."/>
            <person name="Alarcon Y."/>
            <person name="Bock C."/>
            <person name="Boston L."/>
            <person name="Carlson J."/>
            <person name="Cervantes K."/>
            <person name="Clermont K."/>
            <person name="Krom N."/>
            <person name="Kubenka K."/>
            <person name="Mamidi S."/>
            <person name="Mattison C."/>
            <person name="Monteros M."/>
            <person name="Pisani C."/>
            <person name="Plott C."/>
            <person name="Rajasekar S."/>
            <person name="Rhein H.S."/>
            <person name="Rohla C."/>
            <person name="Song M."/>
            <person name="Hilaire R.S."/>
            <person name="Shu S."/>
            <person name="Wells L."/>
            <person name="Wang X."/>
            <person name="Webber J."/>
            <person name="Heerema R.J."/>
            <person name="Klein P."/>
            <person name="Conner P."/>
            <person name="Grauke L."/>
            <person name="Grimwood J."/>
            <person name="Schmutz J."/>
            <person name="Randall J.J."/>
        </authorList>
    </citation>
    <scope>NUCLEOTIDE SEQUENCE</scope>
    <source>
        <tissue evidence="3">Leaf</tissue>
    </source>
</reference>
<evidence type="ECO:0000256" key="1">
    <source>
        <dbReference type="SAM" id="MobiDB-lite"/>
    </source>
</evidence>
<dbReference type="Proteomes" id="UP000811246">
    <property type="component" value="Chromosome 14"/>
</dbReference>